<dbReference type="Proteomes" id="UP000190911">
    <property type="component" value="Chromosome I"/>
</dbReference>
<dbReference type="GO" id="GO:0005856">
    <property type="term" value="C:cytoskeleton"/>
    <property type="evidence" value="ECO:0007669"/>
    <property type="project" value="TreeGrafter"/>
</dbReference>
<dbReference type="InParanoid" id="A0A1M7GW52"/>
<dbReference type="Pfam" id="PF00596">
    <property type="entry name" value="Aldolase_II"/>
    <property type="match status" value="1"/>
</dbReference>
<proteinExistence type="inferred from homology"/>
<organism evidence="3 4">
    <name type="scientific">Vreelandella subglaciescola</name>
    <dbReference type="NCBI Taxonomy" id="29571"/>
    <lineage>
        <taxon>Bacteria</taxon>
        <taxon>Pseudomonadati</taxon>
        <taxon>Pseudomonadota</taxon>
        <taxon>Gammaproteobacteria</taxon>
        <taxon>Oceanospirillales</taxon>
        <taxon>Halomonadaceae</taxon>
        <taxon>Vreelandella</taxon>
    </lineage>
</organism>
<dbReference type="Gene3D" id="3.40.225.10">
    <property type="entry name" value="Class II aldolase/adducin N-terminal domain"/>
    <property type="match status" value="1"/>
</dbReference>
<gene>
    <name evidence="3" type="ORF">SAMN05878437_1757</name>
</gene>
<evidence type="ECO:0000256" key="1">
    <source>
        <dbReference type="ARBA" id="ARBA00037961"/>
    </source>
</evidence>
<keyword evidence="4" id="KW-1185">Reference proteome</keyword>
<dbReference type="RefSeq" id="WP_079552954.1">
    <property type="nucleotide sequence ID" value="NZ_LT670847.1"/>
</dbReference>
<accession>A0A1M7GW52</accession>
<dbReference type="NCBIfam" id="NF005689">
    <property type="entry name" value="PRK07490.1"/>
    <property type="match status" value="1"/>
</dbReference>
<dbReference type="OrthoDB" id="8859181at2"/>
<dbReference type="SUPFAM" id="SSF53639">
    <property type="entry name" value="AraD/HMP-PK domain-like"/>
    <property type="match status" value="1"/>
</dbReference>
<name>A0A1M7GW52_9GAMM</name>
<dbReference type="InterPro" id="IPR001303">
    <property type="entry name" value="Aldolase_II/adducin_N"/>
</dbReference>
<dbReference type="InterPro" id="IPR051017">
    <property type="entry name" value="Aldolase-II_Adducin_sf"/>
</dbReference>
<feature type="domain" description="Class II aldolase/adducin N-terminal" evidence="2">
    <location>
        <begin position="10"/>
        <end position="191"/>
    </location>
</feature>
<protein>
    <submittedName>
        <fullName evidence="3">Ribulose-5-phosphate 4-epimerase/Fuculose-1-phosphate aldolase</fullName>
    </submittedName>
</protein>
<evidence type="ECO:0000313" key="4">
    <source>
        <dbReference type="Proteomes" id="UP000190911"/>
    </source>
</evidence>
<dbReference type="FunCoup" id="A0A1M7GW52">
    <property type="interactions" value="339"/>
</dbReference>
<dbReference type="STRING" id="29571.SAMN05878437_1757"/>
<dbReference type="GO" id="GO:0005996">
    <property type="term" value="P:monosaccharide metabolic process"/>
    <property type="evidence" value="ECO:0007669"/>
    <property type="project" value="UniProtKB-ARBA"/>
</dbReference>
<dbReference type="InterPro" id="IPR036409">
    <property type="entry name" value="Aldolase_II/adducin_N_sf"/>
</dbReference>
<dbReference type="EMBL" id="LT670847">
    <property type="protein sequence ID" value="SHM20346.1"/>
    <property type="molecule type" value="Genomic_DNA"/>
</dbReference>
<dbReference type="PANTHER" id="PTHR10672:SF3">
    <property type="entry name" value="PROTEIN HU-LI TAI SHAO"/>
    <property type="match status" value="1"/>
</dbReference>
<comment type="similarity">
    <text evidence="1">Belongs to the aldolase class II family.</text>
</comment>
<evidence type="ECO:0000313" key="3">
    <source>
        <dbReference type="EMBL" id="SHM20346.1"/>
    </source>
</evidence>
<dbReference type="PANTHER" id="PTHR10672">
    <property type="entry name" value="ADDUCIN"/>
    <property type="match status" value="1"/>
</dbReference>
<dbReference type="AlphaFoldDB" id="A0A1M7GW52"/>
<evidence type="ECO:0000259" key="2">
    <source>
        <dbReference type="SMART" id="SM01007"/>
    </source>
</evidence>
<dbReference type="GO" id="GO:0051015">
    <property type="term" value="F:actin filament binding"/>
    <property type="evidence" value="ECO:0007669"/>
    <property type="project" value="TreeGrafter"/>
</dbReference>
<dbReference type="SMART" id="SM01007">
    <property type="entry name" value="Aldolase_II"/>
    <property type="match status" value="1"/>
</dbReference>
<sequence>MTSTEQRDREDLAAAFRWTARLGLHEAVSNHFSLALDDQGSRFLVQPAGQHFSRVRASDLLVVDANNEVVGGQGVVDPTALGLHGAIHRSVPNARCVLHTHMPYATALTCVENGRVEPISQNALKFYERIAYDNEFGGMAMDDDETDRICALLQDKPVLLMGNHGVTVVGNTVSEAFDRLYFLEKTCESQVLAMSTGLPLKYVDEATARRTRDQWENYPGLEDNHWSEIHAMLQAEHSDYRD</sequence>
<reference evidence="3 4" key="1">
    <citation type="submission" date="2016-11" db="EMBL/GenBank/DDBJ databases">
        <authorList>
            <person name="Jaros S."/>
            <person name="Januszkiewicz K."/>
            <person name="Wedrychowicz H."/>
        </authorList>
    </citation>
    <scope>NUCLEOTIDE SEQUENCE [LARGE SCALE GENOMIC DNA]</scope>
    <source>
        <strain evidence="3 4">ACAM 12</strain>
    </source>
</reference>